<sequence>MIPDALDSLLTNNRNRQLSRASCNQGPRELTASSEEQRLAMDRTLGGKLVESEPEPPRKRARVADAVGARQTGNIASPSISSPVLYHPRPLHSHRPPFLKEILDQEPLNSQEEAPGGLIWNWINFVENHPRSLTTAPASSEVEEQSQSTQIPRPASAPHKMQRQFTPVTSFPSSPVTRAGSSSRYGSPRQSTSSGRDIENVGYRTFNCLENGVSLVENPFRPLPQHIARTVADTQKNRLSPGPSIEQLQASDELFELRDNAPETRVEEFFKEHEEHRMSTRPHGDALQRNSKMPMKVDDVPNNPGTDNRITTPVPDLIYSYHHERAFSMAQRRQLRDSVMAKSGMSEIYFPYFIIEFKGYNRCMSVATNQCLGGSATCVRMAERLNEHLKALKSSGSGIRAEEIETTAFSLSMSGSEARLHVTWKEADAQYKMQHIGSYVVQEPPQYIELRKRIRNIIDWGRQTRLAGILQLLDQLAEEKSKPLRQQPAVPTGPSMPAGGNGTGA</sequence>
<dbReference type="eggNOG" id="ENOG502SQPH">
    <property type="taxonomic scope" value="Eukaryota"/>
</dbReference>
<protein>
    <recommendedName>
        <fullName evidence="2">DUF7924 domain-containing protein</fullName>
    </recommendedName>
</protein>
<reference evidence="3 4" key="1">
    <citation type="journal article" date="2013" name="BMC Genomics">
        <title>The genome and transcriptome of the pine saprophyte Ophiostoma piceae, and a comparison with the bark beetle-associated pine pathogen Grosmannia clavigera.</title>
        <authorList>
            <person name="Haridas S."/>
            <person name="Wang Y."/>
            <person name="Lim L."/>
            <person name="Massoumi Alamouti S."/>
            <person name="Jackman S."/>
            <person name="Docking R."/>
            <person name="Robertson G."/>
            <person name="Birol I."/>
            <person name="Bohlmann J."/>
            <person name="Breuil C."/>
        </authorList>
    </citation>
    <scope>NUCLEOTIDE SEQUENCE [LARGE SCALE GENOMIC DNA]</scope>
    <source>
        <strain evidence="3 4">UAMH 11346</strain>
    </source>
</reference>
<feature type="region of interest" description="Disordered" evidence="1">
    <location>
        <begin position="135"/>
        <end position="198"/>
    </location>
</feature>
<dbReference type="STRING" id="1262450.S3C4M0"/>
<evidence type="ECO:0000259" key="2">
    <source>
        <dbReference type="Pfam" id="PF25545"/>
    </source>
</evidence>
<evidence type="ECO:0000313" key="3">
    <source>
        <dbReference type="EMBL" id="EPE07732.1"/>
    </source>
</evidence>
<dbReference type="VEuPathDB" id="FungiDB:F503_00454"/>
<evidence type="ECO:0000313" key="4">
    <source>
        <dbReference type="Proteomes" id="UP000016923"/>
    </source>
</evidence>
<feature type="domain" description="DUF7924" evidence="2">
    <location>
        <begin position="297"/>
        <end position="471"/>
    </location>
</feature>
<dbReference type="AlphaFoldDB" id="S3C4M0"/>
<dbReference type="PANTHER" id="PTHR42470:SF1">
    <property type="entry name" value="VAST DOMAIN-CONTAINING PROTEIN"/>
    <property type="match status" value="1"/>
</dbReference>
<keyword evidence="4" id="KW-1185">Reference proteome</keyword>
<dbReference type="OrthoDB" id="5233438at2759"/>
<feature type="region of interest" description="Disordered" evidence="1">
    <location>
        <begin position="481"/>
        <end position="505"/>
    </location>
</feature>
<organism evidence="3 4">
    <name type="scientific">Ophiostoma piceae (strain UAMH 11346)</name>
    <name type="common">Sap stain fungus</name>
    <dbReference type="NCBI Taxonomy" id="1262450"/>
    <lineage>
        <taxon>Eukaryota</taxon>
        <taxon>Fungi</taxon>
        <taxon>Dikarya</taxon>
        <taxon>Ascomycota</taxon>
        <taxon>Pezizomycotina</taxon>
        <taxon>Sordariomycetes</taxon>
        <taxon>Sordariomycetidae</taxon>
        <taxon>Ophiostomatales</taxon>
        <taxon>Ophiostomataceae</taxon>
        <taxon>Ophiostoma</taxon>
    </lineage>
</organism>
<name>S3C4M0_OPHP1</name>
<dbReference type="EMBL" id="KE148150">
    <property type="protein sequence ID" value="EPE07732.1"/>
    <property type="molecule type" value="Genomic_DNA"/>
</dbReference>
<evidence type="ECO:0000256" key="1">
    <source>
        <dbReference type="SAM" id="MobiDB-lite"/>
    </source>
</evidence>
<dbReference type="InterPro" id="IPR057684">
    <property type="entry name" value="DUF7924"/>
</dbReference>
<proteinExistence type="predicted"/>
<feature type="compositionally biased region" description="Polar residues" evidence="1">
    <location>
        <begin position="163"/>
        <end position="195"/>
    </location>
</feature>
<dbReference type="Pfam" id="PF25545">
    <property type="entry name" value="DUF7924"/>
    <property type="match status" value="1"/>
</dbReference>
<gene>
    <name evidence="3" type="ORF">F503_00454</name>
</gene>
<accession>S3C4M0</accession>
<dbReference type="Proteomes" id="UP000016923">
    <property type="component" value="Unassembled WGS sequence"/>
</dbReference>
<dbReference type="HOGENOM" id="CLU_036509_1_0_1"/>
<dbReference type="PANTHER" id="PTHR42470">
    <property type="entry name" value="VAST DOMAIN-CONTAINING PROTEIN"/>
    <property type="match status" value="1"/>
</dbReference>